<accession>A0A813DM91</accession>
<gene>
    <name evidence="7" type="ORF">PGLA1383_LOCUS6443</name>
</gene>
<dbReference type="Proteomes" id="UP000654075">
    <property type="component" value="Unassembled WGS sequence"/>
</dbReference>
<organism evidence="7 8">
    <name type="scientific">Polarella glacialis</name>
    <name type="common">Dinoflagellate</name>
    <dbReference type="NCBI Taxonomy" id="89957"/>
    <lineage>
        <taxon>Eukaryota</taxon>
        <taxon>Sar</taxon>
        <taxon>Alveolata</taxon>
        <taxon>Dinophyceae</taxon>
        <taxon>Suessiales</taxon>
        <taxon>Suessiaceae</taxon>
        <taxon>Polarella</taxon>
    </lineage>
</organism>
<feature type="domain" description="C3H1-type" evidence="6">
    <location>
        <begin position="359"/>
        <end position="387"/>
    </location>
</feature>
<keyword evidence="1 4" id="KW-0479">Metal-binding</keyword>
<keyword evidence="3 4" id="KW-0862">Zinc</keyword>
<evidence type="ECO:0000259" key="6">
    <source>
        <dbReference type="PROSITE" id="PS50103"/>
    </source>
</evidence>
<dbReference type="SUPFAM" id="SSF90229">
    <property type="entry name" value="CCCH zinc finger"/>
    <property type="match status" value="1"/>
</dbReference>
<evidence type="ECO:0000313" key="7">
    <source>
        <dbReference type="EMBL" id="CAE8587608.1"/>
    </source>
</evidence>
<dbReference type="PROSITE" id="PS50103">
    <property type="entry name" value="ZF_C3H1"/>
    <property type="match status" value="1"/>
</dbReference>
<dbReference type="InterPro" id="IPR036855">
    <property type="entry name" value="Znf_CCCH_sf"/>
</dbReference>
<evidence type="ECO:0000256" key="1">
    <source>
        <dbReference type="ARBA" id="ARBA00022723"/>
    </source>
</evidence>
<dbReference type="EMBL" id="CAJNNV010002685">
    <property type="protein sequence ID" value="CAE8587608.1"/>
    <property type="molecule type" value="Genomic_DNA"/>
</dbReference>
<evidence type="ECO:0000313" key="8">
    <source>
        <dbReference type="Proteomes" id="UP000654075"/>
    </source>
</evidence>
<feature type="zinc finger region" description="C3H1-type" evidence="4">
    <location>
        <begin position="359"/>
        <end position="387"/>
    </location>
</feature>
<evidence type="ECO:0000256" key="5">
    <source>
        <dbReference type="SAM" id="MobiDB-lite"/>
    </source>
</evidence>
<dbReference type="InterPro" id="IPR000571">
    <property type="entry name" value="Znf_CCCH"/>
</dbReference>
<comment type="caution">
    <text evidence="7">The sequence shown here is derived from an EMBL/GenBank/DDBJ whole genome shotgun (WGS) entry which is preliminary data.</text>
</comment>
<dbReference type="Pfam" id="PF00642">
    <property type="entry name" value="zf-CCCH"/>
    <property type="match status" value="1"/>
</dbReference>
<dbReference type="GO" id="GO:0008270">
    <property type="term" value="F:zinc ion binding"/>
    <property type="evidence" value="ECO:0007669"/>
    <property type="project" value="UniProtKB-KW"/>
</dbReference>
<dbReference type="SMART" id="SM00356">
    <property type="entry name" value="ZnF_C3H1"/>
    <property type="match status" value="1"/>
</dbReference>
<evidence type="ECO:0000256" key="3">
    <source>
        <dbReference type="ARBA" id="ARBA00022833"/>
    </source>
</evidence>
<feature type="region of interest" description="Disordered" evidence="5">
    <location>
        <begin position="220"/>
        <end position="253"/>
    </location>
</feature>
<evidence type="ECO:0000256" key="4">
    <source>
        <dbReference type="PROSITE-ProRule" id="PRU00723"/>
    </source>
</evidence>
<protein>
    <recommendedName>
        <fullName evidence="6">C3H1-type domain-containing protein</fullName>
    </recommendedName>
</protein>
<keyword evidence="8" id="KW-1185">Reference proteome</keyword>
<reference evidence="7" key="1">
    <citation type="submission" date="2021-02" db="EMBL/GenBank/DDBJ databases">
        <authorList>
            <person name="Dougan E. K."/>
            <person name="Rhodes N."/>
            <person name="Thang M."/>
            <person name="Chan C."/>
        </authorList>
    </citation>
    <scope>NUCLEOTIDE SEQUENCE</scope>
</reference>
<keyword evidence="2 4" id="KW-0863">Zinc-finger</keyword>
<proteinExistence type="predicted"/>
<evidence type="ECO:0000256" key="2">
    <source>
        <dbReference type="ARBA" id="ARBA00022771"/>
    </source>
</evidence>
<sequence>MSRVVFNAMYVHDVALRAESSVDSLLAVAEIVADTNIPAKSPFPYPLELGSPGANLLTAALRCSAMDYSASNPWDRGSADGSIVAGQRWLESLLVLRQLALRALHVPGSVRSDDVAVAAIPTRFEEHFFKRQQEDGEDTTDRASASINESSATSTSSDDDEYRSRKNSDLSRPSQEDVFQFGFGDEFADASQNRKDLAPEEAKARGAELLSMLSDFGLSDSGEAKQSSKVAPPPAPQKTALRASCEPWEPPAKATGAVSDLVSSFATQSRCSAVVSAARRTFGIHFVRVSEPQNEGTEFVTVWLRKGVRAEPLIERFTQELWPLLDNDVLSLQPEALFGAGASEPIAQIQMWCLDISSESTKDLCRDFQRCGECHRGAACQFRHTLPATHGMDIQICVC</sequence>
<dbReference type="Gene3D" id="4.10.1000.10">
    <property type="entry name" value="Zinc finger, CCCH-type"/>
    <property type="match status" value="1"/>
</dbReference>
<dbReference type="AlphaFoldDB" id="A0A813DM91"/>
<feature type="region of interest" description="Disordered" evidence="5">
    <location>
        <begin position="128"/>
        <end position="175"/>
    </location>
</feature>
<feature type="compositionally biased region" description="Low complexity" evidence="5">
    <location>
        <begin position="143"/>
        <end position="156"/>
    </location>
</feature>
<name>A0A813DM91_POLGL</name>